<comment type="subcellular location">
    <subcellularLocation>
        <location evidence="2">Cell outer membrane</location>
    </subcellularLocation>
    <subcellularLocation>
        <location evidence="1">Cell surface</location>
    </subcellularLocation>
</comment>
<evidence type="ECO:0000259" key="12">
    <source>
        <dbReference type="Pfam" id="PF03895"/>
    </source>
</evidence>
<accession>A0A378Q3S2</accession>
<feature type="domain" description="Trimeric autotransporter adhesin YadA-like stalk" evidence="13">
    <location>
        <begin position="271"/>
        <end position="311"/>
    </location>
</feature>
<protein>
    <submittedName>
        <fullName evidence="14">Co-chaperonin GroES</fullName>
    </submittedName>
</protein>
<sequence>MVKNGDTVQLLDGQNIAITREGNNITVATKPDVTFNSITAGDKNGGAYIDRNIIGVGDNSTGQATVLQPGAITVGGPNNGIRIEGDAGKINGLTNKTFDPNNIVSGQAATEDQLQQAAAAATTKLEDGTATTVSSTPNADGSTTYKVNAQTDGTTLTVNDDNQLTAKTSGISAGNDGRVTTNEGDDPNSLVTAGNVTNAINNAGFNLQTNGDTASLVKNGDTVQLLDGQNIAITREGNNITVATKPNVVFDSVKAGNTTINQDGIDNGGNKITNVAAGTADTDAVNVSQLQTAQAKATTKLEDGTATTVSSTPNADGSTTYKVNAQTDGTTLTVNDNNQLTAQTSGIRAGDNGRVNINEGDDPNSLVTAGNVTNAINNAGFNLQTNGDEASLVKNGDTVQLLDGQNIAITREGNNITVATTKDLVADSLTTGDTVINNSGVAINNGNNAQPVTLTKDGLNNGGNKITNVAAGTADTDAVNVSQLQTAQAKATTKLEDGTATTVETTTNEDGSTTYKVNAQTDGTTLTVNGDNQLTAKTSGISAGNDGRVTTNEGDDPNSLVTAGNVTNAINNAGFNLQTNGDEASLVKNGDTVQLLDGQNIAITREGNNITVATTKDLVADSLTTGNTVVNNDGVTLTGGNNQPVTLTNNGLNNGGNKITNVAAGTADTDAVNVSQLQTAQAKATTKLEDGTATTVSSTPNADGSTTYKVNAQTDGTTLTVNGDNQLTAKTSGISAGNDGRVTTNEGDDPNSLVTAGNVTNAINNAGFNLQTNGDEASLVKNGDTVQLLDGQNIAITREGNNITVATTKDLVADSLTTGNTVVNNDGVTLTGGNNQPVTLTNNGLNNGGNKITNVAAGTADTDAVNVSQLQTAQAKATTKLEDGTATTVETTTNEDGSTTYKVNAQTDGTTLTVNGDNQLTAKTSGISAGNDGRVTTNEGDDPNSLVTAGNVTNAINNAGFNLQTNGDEASLVKNGDTVQLLDGQNIAITREGNNITVATTKDLVADSLTTGDQNGGAYIDRNIIGVGDNSTGQATVLQPGAITVGGPNNGIRIEGDAGKINGLTNKTFDPNNIVSGQAATEDQLQQAAAAATTKLEDGTATTVSSTPNADGSTTYKVNAQTDGTTLTVNDDNQLTAKTSGISAGNDGRVTTNEGDDPNSLVTAGNVTNAINNAGFNLQTNGDTASLVKNGDTVQLLDGQNIAITREGNNITVATKPNVVFDSVKAGNTTINQDGIDNGGNKITNVAAGTADTDAVNVSQLQTAQAKATTKLEDGTATTVSSTPNADGSTTYKVNAQTDGTTLTVNDNNQLTAQTSGIRAGDNGRVNINEGDDPNSLVTAGNVTNAINNAGFNLQTNGDEASLVKNGDTVQLLDGQNIAITREGNNITVATTKDLVADSLTTGDTVINNSGVAINNGNNAQPVTLTKDGLNNGGNKITNVAAGTADTDAVNVSQLQTAQAKATTKLEDGTATTVETTTNEDGSTTYKVNAQTDGTTLTVNGDNQLTAKTSGISAGNDGRVTTNEGDDPNSLVTAGNVTNAINNAGFNLQTNGDEASLVKNGDTVQLLDGQNIAITREGNNITVATTKDLVADSLTTGNTVVNNDGVTLTGGNNQPVTLTNNGLNNGGNKITNVAAGTADTDAVNVSQLQTAQAKATTKLEDGTATTVSSTPNADGSTTYKVNAQTDGTTLTVNGDNQLTAKTSGISAGNDGRVTTNEGDDPNSLVTAGNVTNAINNAGFNLQTNGDEASLVKNGDTVQLLDGQNIAITREGNNITVATTKDLVADSLTTGNTVVNNDGVTLTGGNNQPVTLTNNGLNNGGNKITNVAAGTADTDAVNVSQLQTAQAKATTKLEDGTATTVETTTNEDGSTTYKVNAQTDGTTLTVNGDNQLTAKTSGISAGNDGRVTTNEGDDPNSLVTAGNVTNAINNAGFNLQTNGDEASLVKNGDTVQLLDGQNIAITREGNNITVATTKDLVADSLTTGDQNGGAYIDRNIIGVGDNSTGQATVLQPGAITVGGPNNGIRIEGDAGKINGLTNKTFDPNNIVSGQAATEDQLQQAAAAATTKLEDGTATTVSSTPNADGSTTYKVNAQTDGTTLTVNDDNQLTAKTSGISAGNDGRVTTNEGDDPNSLVTAGNVTNAINNAGFNLQTNGDTASLVKNGDTVQLLDGQNIAITREGNNITVATKPNVVFDSVKAGNTTINQDGIDNGGNKITNVAAGTADTDAVNVSQLQTAQAKATTKLEDGTATTVSSTPNADGSTTYKVNAQTDGTTLTVNDNNQLTAQTSGIRAGDNGRVNINEGDDPNSLVTAGNVTNAINNAGFNLQTNGDEASLVKNGDTVQLLDGQNIAITREGNNITVATTKDLVADSLTTGDTVINNSGVAINNGNNAQPVTLTKDGLNNGGNKITNVAAGTADTDAVNVSQLQTAQAKATTKLEDGTATTVETTTNEDGSTTYKVNAQTDGTTLTVNGDNQLTAKTSGISAGNDGRVTTNEGDDPNSLVTAGNVTNAINNAGFNLQTNGDEASLVKNGDTVQLLDGQNIAITREGNNITVATTKDLVADSLTTGNTVVNNDGVTLTGGNNQPVTLTNNGLNNGGNKITNVAAGTADTDAVNVSQLQTAQAKATTKLEDGTATTVSSTPNADGSTTYKVNAQTDGTTLTVNGDNQLTAKTSGISAGNDGRVTTNEGDDPNSLVTAGNVTNAINNAGFNLQTNGDEASLVKNGDTVQLLDGQNIAITREGNNITVATTKDLVADSLTTGNTVVNNDGVTLTGGNNQPVTLTNNGLNNGGNKITNVAAGTADTDAVNVSQLQTAQAKATTKLEDGTATTVETTTNEDGSTTYKVNAQTDGTTLTVNGDNQLTAKTSGISAGNDGRVTTNEGDDPNSLVTAGNVTNAINNAGFNLQTNGDEASLVKNGDTVQLLDGQNIAITREGNNITVATTKDLVADSLTTGDQNGGAYIDRNIIGVGDNSTGQATVLQPGAITVGGPNNGIRIEGDAGKINGLTNKTFDPNNIVSGQAATEDQLQQAAAAATTKLEDGTATTVSSTPNADGSTTYKVNAQTDGTTLTVNDDNQLTAKTSGISAGNDGRVTTNEGDDPNSLVTAGNVTNAINNAGFNLQTNGDTASLVKNGDTVQLLDGQNIAITREGNNITVATKPNVVFDSVKAGNTTINQDGIDNGGNKITNVAAGTADTDAVNVSQLQTAQAKATTKLEDGTATTVSSTPNADGSTTYKVNAQTDGTTLTVNDNNQLTAQTSGIRAGDNGRVNINEGDDPNSLVTAGNVTNAINNAGFNLQTNGDEASLVKNGDTVQLLDGQNIAITREGNNITVATTKDLVADSLTTGDTVINNSGVAINNGNNAQPVTLTKDGLNNGGNKITNVAAGTADTDAVNVSQLQTAQAKATTKLEDGTATTVETTTNEDGSTTYKVNAQTDGTTLTVNGDNQLTAKTSGISAGNDGRVTTNEGDDPNSLVTAGNVTNAINNAGFNLQTNGDEASLVKNGDTVQLLDGQNIAITREGNNITVATTKDLVADSLTTGNTVVNNDGVTLTGGNNQPVTLTNNGLNNGGNKITNVAAGTADTDAVNVSQLQTAQAKATTKLEDGTATTVSSTPNADGSTTYKVNAQTDGTTLTVNGDNQLTAKTSGISAGNDGRVTTNEGDDPNSLVTAGNVTNAINNAGFNLQTNGDEASLVKNGDTVQLLDGQNIAITREGNNITVATTKDLVADSLTTGNTVVNNDGVTLTGGNNQPVTLTNNGLNNGGNKITNVAAGTADTDAVNVSQLQTAQAKATTKLEDGTATTVETTTNEDGSTTYKVNAQTDGTTLTVNGDNQLTAVTTALNSDGKGNTNATNPDNLVKAGDIANAINNAGFNLQTNGDEASLVKNGDTVQLLDGQNIAITREGNNITVATKPNVVFDSVKAGNTTINQDGIDNGGKLITNVASGLQGKTLNQIKDEGSSSSQWSNAATIGDLTQVQTNISNTQQIVGGVDIDGNVVDGDGSMLTVVNADNSTTPITLTAAEALRTYDAVGAGTVETNSVLTAVKNINEQGTKYIHFNGGERSVGGQRGTNDEQSQANGSKSTAIGYKTDANGDAAVAIGNQVLANGQQAIAIGDRAQAVGSQSISIGTENIVTGKNSGAIGDPSIIDGDNSYSIGNNNRIGGTTQNAFILGNNVQLGADNDGNVTNNVSGAVALGNNTAVNAAGGVALGENSVASRAGLGSNVTTSSGTITQATSDTTSQVFALQQSSQADKDAIIATATNSVAAVSVGREGANRQITNVAAGSLDSDAVNVAQLRAAAQAASQAATAASSKVAAGQNITVTSAPNTDGSTTYTVATTPNLVADSLTINNGDNPVTLNASGLNNGGNRITNVAKGVDGTDAVNVDQLNNAINSAASGARTEIKAGTNIANVVKTTGENAQDIYTINARGASTTAGSDAVTVTSSDAANNVTNYAVDLSDATKASLAKADSAVQNIQAGQNIAITRDGNNVTVATTPNLVADSLTTGDTVVNNAGLTINNGPSVTQRGVNAGDQKITNVAAGDINADSKDAVNGSQLYATNQNVTQVQGDVAKLNNGAAGVVRYSSADTPTTPNGGVVSNDVTLVGKANEPVTIHNVAPGRAVTDAVNVGQLSALEGKVNNAVNKLGYRIDDVHDQANAGISAAMATAALPQAFLPGKSMVSGGLASYNGEGAVAVGVSTLSDNGRWVIKLSGTADTQGNAGGSIGAGFHW</sequence>
<dbReference type="Gene3D" id="3.30.1300.30">
    <property type="entry name" value="GSPII I/J protein-like"/>
    <property type="match status" value="1"/>
</dbReference>
<evidence type="ECO:0000256" key="4">
    <source>
        <dbReference type="ARBA" id="ARBA00022448"/>
    </source>
</evidence>
<dbReference type="CDD" id="cd12820">
    <property type="entry name" value="LbR_YadA-like"/>
    <property type="match status" value="1"/>
</dbReference>
<keyword evidence="9" id="KW-0472">Membrane</keyword>
<dbReference type="InterPro" id="IPR045584">
    <property type="entry name" value="Pilin-like"/>
</dbReference>
<dbReference type="InterPro" id="IPR005594">
    <property type="entry name" value="YadA_C"/>
</dbReference>
<feature type="domain" description="Trimeric autotransporter adhesin YadA-like stalk" evidence="13">
    <location>
        <begin position="2600"/>
        <end position="2640"/>
    </location>
</feature>
<feature type="domain" description="Trimeric autotransporter adhesin YadA-like stalk" evidence="13">
    <location>
        <begin position="851"/>
        <end position="889"/>
    </location>
</feature>
<feature type="compositionally biased region" description="Polar residues" evidence="11">
    <location>
        <begin position="4071"/>
        <end position="4082"/>
    </location>
</feature>
<keyword evidence="10" id="KW-0998">Cell outer membrane</keyword>
<feature type="domain" description="Trimeric autotransporter adhesin YadA-like stalk" evidence="13">
    <location>
        <begin position="1242"/>
        <end position="1282"/>
    </location>
</feature>
<evidence type="ECO:0000256" key="10">
    <source>
        <dbReference type="ARBA" id="ARBA00023237"/>
    </source>
</evidence>
<dbReference type="Proteomes" id="UP000255193">
    <property type="component" value="Unassembled WGS sequence"/>
</dbReference>
<name>A0A378Q3S2_9GAMM</name>
<evidence type="ECO:0000256" key="9">
    <source>
        <dbReference type="ARBA" id="ARBA00023136"/>
    </source>
</evidence>
<feature type="domain" description="Trimeric autotransporter adhesin YadA-like stalk" evidence="13">
    <location>
        <begin position="2213"/>
        <end position="2253"/>
    </location>
</feature>
<proteinExistence type="inferred from homology"/>
<feature type="domain" description="Trimeric autotransporter adhesin YadA-like stalk" evidence="13">
    <location>
        <begin position="4368"/>
        <end position="4407"/>
    </location>
</feature>
<comment type="similarity">
    <text evidence="3">Belongs to the autotransporter-2 (AT-2) (TC 1.B.40) family.</text>
</comment>
<dbReference type="InterPro" id="IPR011049">
    <property type="entry name" value="Serralysin-like_metalloprot_C"/>
</dbReference>
<feature type="domain" description="Trimeric autotransporter adhesin YadA-like stalk" evidence="13">
    <location>
        <begin position="2407"/>
        <end position="2445"/>
    </location>
</feature>
<feature type="domain" description="Trimeric autotransporter adhesin YadA-like C-terminal membrane anchor" evidence="12">
    <location>
        <begin position="4670"/>
        <end position="4730"/>
    </location>
</feature>
<evidence type="ECO:0000256" key="6">
    <source>
        <dbReference type="ARBA" id="ARBA00022692"/>
    </source>
</evidence>
<keyword evidence="6" id="KW-0812">Transmembrane</keyword>
<feature type="domain" description="Trimeric autotransporter adhesin YadA-like stalk" evidence="13">
    <location>
        <begin position="1629"/>
        <end position="1669"/>
    </location>
</feature>
<dbReference type="Gene3D" id="2.20.70.140">
    <property type="match status" value="13"/>
</dbReference>
<evidence type="ECO:0000259" key="13">
    <source>
        <dbReference type="Pfam" id="PF05662"/>
    </source>
</evidence>
<dbReference type="SUPFAM" id="SSF101967">
    <property type="entry name" value="Adhesin YadA, collagen-binding domain"/>
    <property type="match status" value="16"/>
</dbReference>
<feature type="domain" description="Trimeric autotransporter adhesin YadA-like stalk" evidence="13">
    <location>
        <begin position="3571"/>
        <end position="3611"/>
    </location>
</feature>
<feature type="domain" description="Trimeric autotransporter adhesin YadA-like stalk" evidence="13">
    <location>
        <begin position="4276"/>
        <end position="4315"/>
    </location>
</feature>
<feature type="domain" description="Trimeric autotransporter adhesin YadA-like stalk" evidence="13">
    <location>
        <begin position="3764"/>
        <end position="3802"/>
    </location>
</feature>
<dbReference type="InterPro" id="IPR006626">
    <property type="entry name" value="PbH1"/>
</dbReference>
<keyword evidence="4" id="KW-0813">Transport</keyword>
<dbReference type="EMBL" id="UGQA01000001">
    <property type="protein sequence ID" value="STY95176.1"/>
    <property type="molecule type" value="Genomic_DNA"/>
</dbReference>
<evidence type="ECO:0000256" key="5">
    <source>
        <dbReference type="ARBA" id="ARBA00022452"/>
    </source>
</evidence>
<evidence type="ECO:0000256" key="2">
    <source>
        <dbReference type="ARBA" id="ARBA00004442"/>
    </source>
</evidence>
<evidence type="ECO:0000256" key="1">
    <source>
        <dbReference type="ARBA" id="ARBA00004241"/>
    </source>
</evidence>
<organism evidence="14 15">
    <name type="scientific">Faucicola atlantae</name>
    <dbReference type="NCBI Taxonomy" id="34059"/>
    <lineage>
        <taxon>Bacteria</taxon>
        <taxon>Pseudomonadati</taxon>
        <taxon>Pseudomonadota</taxon>
        <taxon>Gammaproteobacteria</taxon>
        <taxon>Moraxellales</taxon>
        <taxon>Moraxellaceae</taxon>
        <taxon>Faucicola</taxon>
    </lineage>
</organism>
<evidence type="ECO:0000313" key="15">
    <source>
        <dbReference type="Proteomes" id="UP000255193"/>
    </source>
</evidence>
<keyword evidence="8" id="KW-0653">Protein transport</keyword>
<dbReference type="Gene3D" id="6.10.250.2040">
    <property type="match status" value="12"/>
</dbReference>
<evidence type="ECO:0000256" key="11">
    <source>
        <dbReference type="SAM" id="MobiDB-lite"/>
    </source>
</evidence>
<dbReference type="Gene3D" id="2.150.10.10">
    <property type="entry name" value="Serralysin-like metalloprotease, C-terminal"/>
    <property type="match status" value="3"/>
</dbReference>
<keyword evidence="5" id="KW-1134">Transmembrane beta strand</keyword>
<dbReference type="GO" id="GO:0009279">
    <property type="term" value="C:cell outer membrane"/>
    <property type="evidence" value="ECO:0007669"/>
    <property type="project" value="UniProtKB-SubCell"/>
</dbReference>
<feature type="domain" description="Trimeric autotransporter adhesin YadA-like stalk" evidence="13">
    <location>
        <begin position="2793"/>
        <end position="2831"/>
    </location>
</feature>
<evidence type="ECO:0000256" key="7">
    <source>
        <dbReference type="ARBA" id="ARBA00022729"/>
    </source>
</evidence>
<dbReference type="Pfam" id="PF03895">
    <property type="entry name" value="YadA_anchor"/>
    <property type="match status" value="1"/>
</dbReference>
<dbReference type="RefSeq" id="WP_115254044.1">
    <property type="nucleotide sequence ID" value="NZ_UGQA01000001.1"/>
</dbReference>
<dbReference type="InterPro" id="IPR008635">
    <property type="entry name" value="Coiled_stalk_dom"/>
</dbReference>
<dbReference type="Pfam" id="PF05662">
    <property type="entry name" value="YadA_stalk"/>
    <property type="match status" value="20"/>
</dbReference>
<dbReference type="InterPro" id="IPR037174">
    <property type="entry name" value="Trimeric_adhesin"/>
</dbReference>
<dbReference type="GO" id="GO:0009986">
    <property type="term" value="C:cell surface"/>
    <property type="evidence" value="ECO:0007669"/>
    <property type="project" value="UniProtKB-SubCell"/>
</dbReference>
<evidence type="ECO:0000256" key="8">
    <source>
        <dbReference type="ARBA" id="ARBA00022927"/>
    </source>
</evidence>
<feature type="domain" description="Trimeric autotransporter adhesin YadA-like stalk" evidence="13">
    <location>
        <begin position="1822"/>
        <end position="1860"/>
    </location>
</feature>
<dbReference type="Gene3D" id="3.90.1780.10">
    <property type="entry name" value="Trimeric adhesin"/>
    <property type="match status" value="8"/>
</dbReference>
<feature type="domain" description="Trimeric autotransporter adhesin YadA-like stalk" evidence="13">
    <location>
        <begin position="3184"/>
        <end position="3224"/>
    </location>
</feature>
<reference evidence="14 15" key="1">
    <citation type="submission" date="2018-06" db="EMBL/GenBank/DDBJ databases">
        <authorList>
            <consortium name="Pathogen Informatics"/>
            <person name="Doyle S."/>
        </authorList>
    </citation>
    <scope>NUCLEOTIDE SEQUENCE [LARGE SCALE GENOMIC DNA]</scope>
    <source>
        <strain evidence="14 15">NCTC11091</strain>
    </source>
</reference>
<dbReference type="SMART" id="SM00710">
    <property type="entry name" value="PbH1"/>
    <property type="match status" value="15"/>
</dbReference>
<gene>
    <name evidence="14" type="ORF">NCTC11091_00967</name>
</gene>
<feature type="domain" description="Trimeric autotransporter adhesin YadA-like stalk" evidence="13">
    <location>
        <begin position="4534"/>
        <end position="4577"/>
    </location>
</feature>
<dbReference type="GO" id="GO:0015031">
    <property type="term" value="P:protein transport"/>
    <property type="evidence" value="ECO:0007669"/>
    <property type="project" value="UniProtKB-KW"/>
</dbReference>
<feature type="domain" description="Trimeric autotransporter adhesin YadA-like stalk" evidence="13">
    <location>
        <begin position="4613"/>
        <end position="4647"/>
    </location>
</feature>
<feature type="region of interest" description="Disordered" evidence="11">
    <location>
        <begin position="4057"/>
        <end position="4085"/>
    </location>
</feature>
<keyword evidence="7" id="KW-0732">Signal</keyword>
<feature type="domain" description="Trimeric autotransporter adhesin YadA-like stalk" evidence="13">
    <location>
        <begin position="658"/>
        <end position="698"/>
    </location>
</feature>
<dbReference type="Gene3D" id="1.20.5.170">
    <property type="match status" value="1"/>
</dbReference>
<evidence type="ECO:0000313" key="14">
    <source>
        <dbReference type="EMBL" id="STY95176.1"/>
    </source>
</evidence>
<feature type="domain" description="Trimeric autotransporter adhesin YadA-like stalk" evidence="13">
    <location>
        <begin position="465"/>
        <end position="503"/>
    </location>
</feature>
<dbReference type="SUPFAM" id="SSF54523">
    <property type="entry name" value="Pili subunits"/>
    <property type="match status" value="1"/>
</dbReference>
<feature type="domain" description="Trimeric autotransporter adhesin YadA-like stalk" evidence="13">
    <location>
        <begin position="1436"/>
        <end position="1474"/>
    </location>
</feature>
<feature type="domain" description="Trimeric autotransporter adhesin YadA-like stalk" evidence="13">
    <location>
        <begin position="3378"/>
        <end position="3416"/>
    </location>
</feature>
<dbReference type="Gene3D" id="6.20.50.100">
    <property type="match status" value="12"/>
</dbReference>
<evidence type="ECO:0000256" key="3">
    <source>
        <dbReference type="ARBA" id="ARBA00005848"/>
    </source>
</evidence>